<dbReference type="EMBL" id="JBIRWM010000018">
    <property type="protein sequence ID" value="MFI2160268.1"/>
    <property type="molecule type" value="Genomic_DNA"/>
</dbReference>
<dbReference type="InterPro" id="IPR036663">
    <property type="entry name" value="Fumarylacetoacetase_C_sf"/>
</dbReference>
<dbReference type="Pfam" id="PF01557">
    <property type="entry name" value="FAA_hydrolase"/>
    <property type="match status" value="1"/>
</dbReference>
<dbReference type="SUPFAM" id="SSF56529">
    <property type="entry name" value="FAH"/>
    <property type="match status" value="1"/>
</dbReference>
<gene>
    <name evidence="3" type="ORF">ACH49L_32025</name>
</gene>
<accession>A0ABW7VFW6</accession>
<keyword evidence="3" id="KW-0378">Hydrolase</keyword>
<dbReference type="Gene3D" id="3.90.850.10">
    <property type="entry name" value="Fumarylacetoacetase-like, C-terminal domain"/>
    <property type="match status" value="1"/>
</dbReference>
<proteinExistence type="predicted"/>
<evidence type="ECO:0000259" key="2">
    <source>
        <dbReference type="Pfam" id="PF01557"/>
    </source>
</evidence>
<dbReference type="RefSeq" id="WP_398781078.1">
    <property type="nucleotide sequence ID" value="NZ_JBIRUT010000008.1"/>
</dbReference>
<evidence type="ECO:0000313" key="3">
    <source>
        <dbReference type="EMBL" id="MFI2160268.1"/>
    </source>
</evidence>
<feature type="domain" description="Fumarylacetoacetase-like C-terminal" evidence="2">
    <location>
        <begin position="1"/>
        <end position="51"/>
    </location>
</feature>
<name>A0ABW7VFW6_STROI</name>
<reference evidence="3 4" key="1">
    <citation type="submission" date="2024-10" db="EMBL/GenBank/DDBJ databases">
        <title>The Natural Products Discovery Center: Release of the First 8490 Sequenced Strains for Exploring Actinobacteria Biosynthetic Diversity.</title>
        <authorList>
            <person name="Kalkreuter E."/>
            <person name="Kautsar S.A."/>
            <person name="Yang D."/>
            <person name="Bader C.D."/>
            <person name="Teijaro C.N."/>
            <person name="Fluegel L."/>
            <person name="Davis C.M."/>
            <person name="Simpson J.R."/>
            <person name="Lauterbach L."/>
            <person name="Steele A.D."/>
            <person name="Gui C."/>
            <person name="Meng S."/>
            <person name="Li G."/>
            <person name="Viehrig K."/>
            <person name="Ye F."/>
            <person name="Su P."/>
            <person name="Kiefer A.F."/>
            <person name="Nichols A."/>
            <person name="Cepeda A.J."/>
            <person name="Yan W."/>
            <person name="Fan B."/>
            <person name="Jiang Y."/>
            <person name="Adhikari A."/>
            <person name="Zheng C.-J."/>
            <person name="Schuster L."/>
            <person name="Cowan T.M."/>
            <person name="Smanski M.J."/>
            <person name="Chevrette M.G."/>
            <person name="De Carvalho L.P.S."/>
            <person name="Shen B."/>
        </authorList>
    </citation>
    <scope>NUCLEOTIDE SEQUENCE [LARGE SCALE GENOMIC DNA]</scope>
    <source>
        <strain evidence="3 4">NPDC020295</strain>
    </source>
</reference>
<dbReference type="InterPro" id="IPR011234">
    <property type="entry name" value="Fumarylacetoacetase-like_C"/>
</dbReference>
<comment type="caution">
    <text evidence="3">The sequence shown here is derived from an EMBL/GenBank/DDBJ whole genome shotgun (WGS) entry which is preliminary data.</text>
</comment>
<protein>
    <submittedName>
        <fullName evidence="3">Fumarylacetoacetate hydrolase family protein</fullName>
    </submittedName>
</protein>
<feature type="region of interest" description="Disordered" evidence="1">
    <location>
        <begin position="46"/>
        <end position="83"/>
    </location>
</feature>
<evidence type="ECO:0000313" key="4">
    <source>
        <dbReference type="Proteomes" id="UP001611397"/>
    </source>
</evidence>
<organism evidence="3 4">
    <name type="scientific">Streptomyces olivaceoviridis</name>
    <name type="common">Streptomyces corchorusii</name>
    <dbReference type="NCBI Taxonomy" id="1921"/>
    <lineage>
        <taxon>Bacteria</taxon>
        <taxon>Bacillati</taxon>
        <taxon>Actinomycetota</taxon>
        <taxon>Actinomycetes</taxon>
        <taxon>Kitasatosporales</taxon>
        <taxon>Streptomycetaceae</taxon>
        <taxon>Streptomyces</taxon>
    </lineage>
</organism>
<feature type="compositionally biased region" description="Basic and acidic residues" evidence="1">
    <location>
        <begin position="1"/>
        <end position="21"/>
    </location>
</feature>
<feature type="region of interest" description="Disordered" evidence="1">
    <location>
        <begin position="1"/>
        <end position="22"/>
    </location>
</feature>
<keyword evidence="4" id="KW-1185">Reference proteome</keyword>
<sequence>MSEREFQLERGGQWDKGKNRETFNPLRPWLLTADEVPDPQARALRLSVNGRSPPGRQHLRHDLLLLRTGPRPQSLHGADAPET</sequence>
<dbReference type="GO" id="GO:0016787">
    <property type="term" value="F:hydrolase activity"/>
    <property type="evidence" value="ECO:0007669"/>
    <property type="project" value="UniProtKB-KW"/>
</dbReference>
<evidence type="ECO:0000256" key="1">
    <source>
        <dbReference type="SAM" id="MobiDB-lite"/>
    </source>
</evidence>
<dbReference type="Proteomes" id="UP001611397">
    <property type="component" value="Unassembled WGS sequence"/>
</dbReference>